<accession>A0A6L5GGR1</accession>
<keyword evidence="2" id="KW-1185">Reference proteome</keyword>
<evidence type="ECO:0000313" key="2">
    <source>
        <dbReference type="Proteomes" id="UP000477750"/>
    </source>
</evidence>
<dbReference type="Pfam" id="PF09670">
    <property type="entry name" value="Cas_Cas02710"/>
    <property type="match status" value="1"/>
</dbReference>
<dbReference type="AlphaFoldDB" id="A0A6L5GGR1"/>
<sequence>MSKVDPRNRSRIVRIMCGEEDYDGKGTPAEQARRYRHEVLVPEALRRIERQASLEDHGPVDLLVSLSGFSPETTIFAAAFLRPKELLVLVSHSAREGIDFIREHVELPASHVEVRRVDPLAPVDLYERIRNAVDDYKRFNGVPNPTVVIDITGGKKSMSAGAALAATQLDSRMCYIDGDFNPEIRQAEPGTERLVMLDNPTKLFGDRQQESAEVEFGHGAFDAAYRRFETIAQTSPTPARARFGCDLSDLYMAWSDLEFDRLGKAVKTMRTRLNDASSRCDPQTERRLRVQLDFLDGLARRREGEPLALTFYLLGKHYEEHGRRDFAALLYYRMLESLFEMRLSDHGISPSKPDWAKADQDPEAFIERYRNLSELVFNREFRGMPFKVGMVESALLLQVLNDPMLPLFGLDQTKALRHLRSMSDARNASVLAHGKTTVSAEVTEKLGSFALRALRAYWRLVHGDDRVDDRIVELRFVDSI</sequence>
<dbReference type="Gene3D" id="3.40.50.10770">
    <property type="entry name" value="Hypothetical protein VC1899 like domain (Restriction endonuclease-like)"/>
    <property type="match status" value="1"/>
</dbReference>
<organism evidence="1 2">
    <name type="scientific">Glycomyces albidus</name>
    <dbReference type="NCBI Taxonomy" id="2656774"/>
    <lineage>
        <taxon>Bacteria</taxon>
        <taxon>Bacillati</taxon>
        <taxon>Actinomycetota</taxon>
        <taxon>Actinomycetes</taxon>
        <taxon>Glycomycetales</taxon>
        <taxon>Glycomycetaceae</taxon>
        <taxon>Glycomyces</taxon>
    </lineage>
</organism>
<dbReference type="NCBIfam" id="TIGR02710">
    <property type="entry name" value="TIGR02710 family CRISPR-associated CARF protein"/>
    <property type="match status" value="1"/>
</dbReference>
<dbReference type="InterPro" id="IPR011335">
    <property type="entry name" value="Restrct_endonuc-II-like"/>
</dbReference>
<protein>
    <submittedName>
        <fullName evidence="1">TIGR02710 family CRISPR-associated protein</fullName>
    </submittedName>
</protein>
<dbReference type="SUPFAM" id="SSF52980">
    <property type="entry name" value="Restriction endonuclease-like"/>
    <property type="match status" value="1"/>
</dbReference>
<reference evidence="1 2" key="1">
    <citation type="submission" date="2019-10" db="EMBL/GenBank/DDBJ databases">
        <title>Glycomyces albidus sp. nov., a novel actinomycete isolated from rhizosphere soil of wheat (Triticum aestivum L.).</title>
        <authorList>
            <person name="Qian L."/>
        </authorList>
    </citation>
    <scope>NUCLEOTIDE SEQUENCE [LARGE SCALE GENOMIC DNA]</scope>
    <source>
        <strain evidence="1 2">NEAU-7082</strain>
    </source>
</reference>
<evidence type="ECO:0000313" key="1">
    <source>
        <dbReference type="EMBL" id="MQM28860.1"/>
    </source>
</evidence>
<proteinExistence type="predicted"/>
<dbReference type="Proteomes" id="UP000477750">
    <property type="component" value="Unassembled WGS sequence"/>
</dbReference>
<name>A0A6L5GGR1_9ACTN</name>
<dbReference type="EMBL" id="WIAO01000062">
    <property type="protein sequence ID" value="MQM28860.1"/>
    <property type="molecule type" value="Genomic_DNA"/>
</dbReference>
<gene>
    <name evidence="1" type="ORF">GFD30_25345</name>
</gene>
<comment type="caution">
    <text evidence="1">The sequence shown here is derived from an EMBL/GenBank/DDBJ whole genome shotgun (WGS) entry which is preliminary data.</text>
</comment>
<dbReference type="InterPro" id="IPR014082">
    <property type="entry name" value="CRISPR-assoc_prot_Cas02710"/>
</dbReference>